<protein>
    <recommendedName>
        <fullName evidence="5">DUF4048 domain-containing protein</fullName>
    </recommendedName>
</protein>
<sequence>MAERRPLTLTEKHADLLQFIAQKESKCLELRSQLMAHEEELGQLKRKWERIVSRGMDRAYTPAFPSHNMPLSSTPSSSRHATSPSLASTLLNPSNGAVLDGIKEGVQGVGRLLAAGLELSSSSSPSATATSPGLSSVSRAAMTPALKRAKHVNTQSVSSVSTSGTASSSVLSAGTRLSQSSASSLSFPEDEEDRALLEEDEDSTIHRRSMHEALEQTMSSEFTPPTTDKSAKLIRRRSREAPKLPSPSFFDGHSPVSPNASLAGAPVSSWVGSMGSTMGKKWEEIQKGETFTKSQKRASLLISDVSQSFFAALASPVPSQPSHPTRSLAASPLSISTNANPFLATTTLFASASPSASPVPSSGSLLEDDEIGDLDMTNGKGLGEVLIPVSLSPNLSTLSGGKKPEETKVQPAPTPSLDDDDDWNW</sequence>
<organism evidence="3 4">
    <name type="scientific">Antrodiella citrinella</name>
    <dbReference type="NCBI Taxonomy" id="2447956"/>
    <lineage>
        <taxon>Eukaryota</taxon>
        <taxon>Fungi</taxon>
        <taxon>Dikarya</taxon>
        <taxon>Basidiomycota</taxon>
        <taxon>Agaricomycotina</taxon>
        <taxon>Agaricomycetes</taxon>
        <taxon>Polyporales</taxon>
        <taxon>Steccherinaceae</taxon>
        <taxon>Antrodiella</taxon>
    </lineage>
</organism>
<evidence type="ECO:0000313" key="3">
    <source>
        <dbReference type="EMBL" id="THH29244.1"/>
    </source>
</evidence>
<feature type="coiled-coil region" evidence="1">
    <location>
        <begin position="20"/>
        <end position="47"/>
    </location>
</feature>
<reference evidence="3 4" key="1">
    <citation type="submission" date="2019-02" db="EMBL/GenBank/DDBJ databases">
        <title>Genome sequencing of the rare red list fungi Antrodiella citrinella (Flaviporus citrinellus).</title>
        <authorList>
            <person name="Buettner E."/>
            <person name="Kellner H."/>
        </authorList>
    </citation>
    <scope>NUCLEOTIDE SEQUENCE [LARGE SCALE GENOMIC DNA]</scope>
    <source>
        <strain evidence="3 4">DSM 108506</strain>
    </source>
</reference>
<keyword evidence="1" id="KW-0175">Coiled coil</keyword>
<feature type="region of interest" description="Disordered" evidence="2">
    <location>
        <begin position="148"/>
        <end position="205"/>
    </location>
</feature>
<gene>
    <name evidence="3" type="ORF">EUX98_g4948</name>
</gene>
<evidence type="ECO:0000256" key="1">
    <source>
        <dbReference type="SAM" id="Coils"/>
    </source>
</evidence>
<feature type="region of interest" description="Disordered" evidence="2">
    <location>
        <begin position="392"/>
        <end position="425"/>
    </location>
</feature>
<feature type="region of interest" description="Disordered" evidence="2">
    <location>
        <begin position="60"/>
        <end position="88"/>
    </location>
</feature>
<proteinExistence type="predicted"/>
<feature type="compositionally biased region" description="Low complexity" evidence="2">
    <location>
        <begin position="156"/>
        <end position="186"/>
    </location>
</feature>
<dbReference type="Proteomes" id="UP000308730">
    <property type="component" value="Unassembled WGS sequence"/>
</dbReference>
<dbReference type="EMBL" id="SGPM01000133">
    <property type="protein sequence ID" value="THH29244.1"/>
    <property type="molecule type" value="Genomic_DNA"/>
</dbReference>
<comment type="caution">
    <text evidence="3">The sequence shown here is derived from an EMBL/GenBank/DDBJ whole genome shotgun (WGS) entry which is preliminary data.</text>
</comment>
<evidence type="ECO:0000256" key="2">
    <source>
        <dbReference type="SAM" id="MobiDB-lite"/>
    </source>
</evidence>
<accession>A0A4S4MSV1</accession>
<feature type="compositionally biased region" description="Acidic residues" evidence="2">
    <location>
        <begin position="188"/>
        <end position="202"/>
    </location>
</feature>
<evidence type="ECO:0000313" key="4">
    <source>
        <dbReference type="Proteomes" id="UP000308730"/>
    </source>
</evidence>
<name>A0A4S4MSV1_9APHY</name>
<feature type="compositionally biased region" description="Low complexity" evidence="2">
    <location>
        <begin position="352"/>
        <end position="365"/>
    </location>
</feature>
<dbReference type="OrthoDB" id="3204900at2759"/>
<feature type="compositionally biased region" description="Low complexity" evidence="2">
    <location>
        <begin position="71"/>
        <end position="88"/>
    </location>
</feature>
<keyword evidence="4" id="KW-1185">Reference proteome</keyword>
<feature type="region of interest" description="Disordered" evidence="2">
    <location>
        <begin position="352"/>
        <end position="379"/>
    </location>
</feature>
<dbReference type="AlphaFoldDB" id="A0A4S4MSV1"/>
<evidence type="ECO:0008006" key="5">
    <source>
        <dbReference type="Google" id="ProtNLM"/>
    </source>
</evidence>